<evidence type="ECO:0000259" key="8">
    <source>
        <dbReference type="Pfam" id="PF04239"/>
    </source>
</evidence>
<evidence type="ECO:0000256" key="5">
    <source>
        <dbReference type="ARBA" id="ARBA00022989"/>
    </source>
</evidence>
<keyword evidence="4 7" id="KW-0812">Transmembrane</keyword>
<feature type="transmembrane region" description="Helical" evidence="7">
    <location>
        <begin position="31"/>
        <end position="55"/>
    </location>
</feature>
<reference evidence="9 10" key="1">
    <citation type="submission" date="2020-01" db="EMBL/GenBank/DDBJ databases">
        <authorList>
            <person name="Deng T."/>
        </authorList>
    </citation>
    <scope>NUCLEOTIDE SEQUENCE [LARGE SCALE GENOMIC DNA]</scope>
    <source>
        <strain evidence="9 10">5221</strain>
    </source>
</reference>
<dbReference type="Pfam" id="PF04239">
    <property type="entry name" value="DUF421"/>
    <property type="match status" value="1"/>
</dbReference>
<accession>A0A6N9H625</accession>
<evidence type="ECO:0000256" key="3">
    <source>
        <dbReference type="ARBA" id="ARBA00022475"/>
    </source>
</evidence>
<dbReference type="GO" id="GO:0005886">
    <property type="term" value="C:plasma membrane"/>
    <property type="evidence" value="ECO:0007669"/>
    <property type="project" value="UniProtKB-SubCell"/>
</dbReference>
<evidence type="ECO:0000256" key="2">
    <source>
        <dbReference type="ARBA" id="ARBA00006448"/>
    </source>
</evidence>
<feature type="transmembrane region" description="Helical" evidence="7">
    <location>
        <begin position="61"/>
        <end position="81"/>
    </location>
</feature>
<dbReference type="PANTHER" id="PTHR34582:SF6">
    <property type="entry name" value="UPF0702 TRANSMEMBRANE PROTEIN YCAP"/>
    <property type="match status" value="1"/>
</dbReference>
<dbReference type="Gene3D" id="3.30.240.20">
    <property type="entry name" value="bsu07140 like domains"/>
    <property type="match status" value="1"/>
</dbReference>
<organism evidence="9 10">
    <name type="scientific">Brevibacterium rongguiense</name>
    <dbReference type="NCBI Taxonomy" id="2695267"/>
    <lineage>
        <taxon>Bacteria</taxon>
        <taxon>Bacillati</taxon>
        <taxon>Actinomycetota</taxon>
        <taxon>Actinomycetes</taxon>
        <taxon>Micrococcales</taxon>
        <taxon>Brevibacteriaceae</taxon>
        <taxon>Brevibacterium</taxon>
    </lineage>
</organism>
<keyword evidence="5 7" id="KW-1133">Transmembrane helix</keyword>
<keyword evidence="6 7" id="KW-0472">Membrane</keyword>
<gene>
    <name evidence="9" type="ORF">GSY69_05015</name>
</gene>
<keyword evidence="3" id="KW-1003">Cell membrane</keyword>
<protein>
    <submittedName>
        <fullName evidence="9">DUF421 domain-containing protein</fullName>
    </submittedName>
</protein>
<dbReference type="AlphaFoldDB" id="A0A6N9H625"/>
<keyword evidence="10" id="KW-1185">Reference proteome</keyword>
<evidence type="ECO:0000256" key="4">
    <source>
        <dbReference type="ARBA" id="ARBA00022692"/>
    </source>
</evidence>
<comment type="similarity">
    <text evidence="2">Belongs to the UPF0702 family.</text>
</comment>
<feature type="transmembrane region" description="Helical" evidence="7">
    <location>
        <begin position="6"/>
        <end position="24"/>
    </location>
</feature>
<dbReference type="PANTHER" id="PTHR34582">
    <property type="entry name" value="UPF0702 TRANSMEMBRANE PROTEIN YCAP"/>
    <property type="match status" value="1"/>
</dbReference>
<comment type="subcellular location">
    <subcellularLocation>
        <location evidence="1">Cell membrane</location>
        <topology evidence="1">Multi-pass membrane protein</topology>
    </subcellularLocation>
</comment>
<dbReference type="EMBL" id="WWEQ01000014">
    <property type="protein sequence ID" value="MYM19345.1"/>
    <property type="molecule type" value="Genomic_DNA"/>
</dbReference>
<feature type="domain" description="YetF C-terminal" evidence="8">
    <location>
        <begin position="89"/>
        <end position="152"/>
    </location>
</feature>
<evidence type="ECO:0000256" key="1">
    <source>
        <dbReference type="ARBA" id="ARBA00004651"/>
    </source>
</evidence>
<dbReference type="InterPro" id="IPR007353">
    <property type="entry name" value="DUF421"/>
</dbReference>
<evidence type="ECO:0000313" key="10">
    <source>
        <dbReference type="Proteomes" id="UP000469215"/>
    </source>
</evidence>
<name>A0A6N9H625_9MICO</name>
<evidence type="ECO:0000256" key="6">
    <source>
        <dbReference type="ARBA" id="ARBA00023136"/>
    </source>
</evidence>
<comment type="caution">
    <text evidence="9">The sequence shown here is derived from an EMBL/GenBank/DDBJ whole genome shotgun (WGS) entry which is preliminary data.</text>
</comment>
<proteinExistence type="inferred from homology"/>
<evidence type="ECO:0000313" key="9">
    <source>
        <dbReference type="EMBL" id="MYM19345.1"/>
    </source>
</evidence>
<evidence type="ECO:0000256" key="7">
    <source>
        <dbReference type="SAM" id="Phobius"/>
    </source>
</evidence>
<sequence length="180" mass="18936">MDPWRIPITIVSAVGIYLAFLLLVKVFGPRILTAMTSFDAVVVIMFGAVAGRVILGDPPTLAVGIVGLVTLMCMEAAFGAIQHRVGAVRSINARPTVVLAHGRFVEEAVRRAHVSDADVVVALRKAGLARFEQAQCVILEPSGGLSVIRAGERIDPGMLAGVRGAELVLRAPADTETGES</sequence>
<dbReference type="InterPro" id="IPR023090">
    <property type="entry name" value="UPF0702_alpha/beta_dom_sf"/>
</dbReference>
<dbReference type="Proteomes" id="UP000469215">
    <property type="component" value="Unassembled WGS sequence"/>
</dbReference>